<proteinExistence type="predicted"/>
<gene>
    <name evidence="2" type="ORF">IAD41_05455</name>
</gene>
<reference evidence="2" key="1">
    <citation type="submission" date="2020-10" db="EMBL/GenBank/DDBJ databases">
        <authorList>
            <person name="Gilroy R."/>
        </authorList>
    </citation>
    <scope>NUCLEOTIDE SEQUENCE</scope>
    <source>
        <strain evidence="2">CHK152-2994</strain>
    </source>
</reference>
<dbReference type="InterPro" id="IPR003607">
    <property type="entry name" value="HD/PDEase_dom"/>
</dbReference>
<reference evidence="2" key="2">
    <citation type="journal article" date="2021" name="PeerJ">
        <title>Extensive microbial diversity within the chicken gut microbiome revealed by metagenomics and culture.</title>
        <authorList>
            <person name="Gilroy R."/>
            <person name="Ravi A."/>
            <person name="Getino M."/>
            <person name="Pursley I."/>
            <person name="Horton D.L."/>
            <person name="Alikhan N.F."/>
            <person name="Baker D."/>
            <person name="Gharbi K."/>
            <person name="Hall N."/>
            <person name="Watson M."/>
            <person name="Adriaenssens E.M."/>
            <person name="Foster-Nyarko E."/>
            <person name="Jarju S."/>
            <person name="Secka A."/>
            <person name="Antonio M."/>
            <person name="Oren A."/>
            <person name="Chaudhuri R.R."/>
            <person name="La Ragione R."/>
            <person name="Hildebrand F."/>
            <person name="Pallen M.J."/>
        </authorList>
    </citation>
    <scope>NUCLEOTIDE SEQUENCE</scope>
    <source>
        <strain evidence="2">CHK152-2994</strain>
    </source>
</reference>
<feature type="domain" description="Ppx/GppA phosphatase C-terminal" evidence="1">
    <location>
        <begin position="4"/>
        <end position="157"/>
    </location>
</feature>
<evidence type="ECO:0000259" key="1">
    <source>
        <dbReference type="Pfam" id="PF21447"/>
    </source>
</evidence>
<dbReference type="CDD" id="cd00077">
    <property type="entry name" value="HDc"/>
    <property type="match status" value="1"/>
</dbReference>
<sequence>MKLSAEEMLEKFSKDTSHPYEVRRLAMMIFDEVSEKVFEMPQSWRKILESAALLHDIGYYIDSKGHNKYSQKLVLEHGLRGFDGRETAYAACICRFHRGGLPDKEKHEIYSDCDKKERKMIKRLGGILKLADGLDRAHMALIKKIKINYDGDNNIVEFYLTPNTPDYYPDITSAIRKRDLFEIGFKTQSVIKFSKV</sequence>
<dbReference type="EMBL" id="DVJO01000118">
    <property type="protein sequence ID" value="HIS83035.1"/>
    <property type="molecule type" value="Genomic_DNA"/>
</dbReference>
<dbReference type="PANTHER" id="PTHR30005">
    <property type="entry name" value="EXOPOLYPHOSPHATASE"/>
    <property type="match status" value="1"/>
</dbReference>
<comment type="caution">
    <text evidence="2">The sequence shown here is derived from an EMBL/GenBank/DDBJ whole genome shotgun (WGS) entry which is preliminary data.</text>
</comment>
<name>A0A9D1K3L1_9BACT</name>
<dbReference type="PANTHER" id="PTHR30005:SF0">
    <property type="entry name" value="RETROGRADE REGULATION PROTEIN 2"/>
    <property type="match status" value="1"/>
</dbReference>
<dbReference type="AlphaFoldDB" id="A0A9D1K3L1"/>
<organism evidence="2 3">
    <name type="scientific">Candidatus Scatenecus faecavium</name>
    <dbReference type="NCBI Taxonomy" id="2840915"/>
    <lineage>
        <taxon>Bacteria</taxon>
        <taxon>Candidatus Scatenecus</taxon>
    </lineage>
</organism>
<evidence type="ECO:0000313" key="2">
    <source>
        <dbReference type="EMBL" id="HIS83035.1"/>
    </source>
</evidence>
<dbReference type="Gene3D" id="1.10.3210.10">
    <property type="entry name" value="Hypothetical protein af1432"/>
    <property type="match status" value="1"/>
</dbReference>
<accession>A0A9D1K3L1</accession>
<dbReference type="Proteomes" id="UP000824139">
    <property type="component" value="Unassembled WGS sequence"/>
</dbReference>
<dbReference type="Pfam" id="PF21447">
    <property type="entry name" value="Ppx-GppA_III"/>
    <property type="match status" value="1"/>
</dbReference>
<dbReference type="SUPFAM" id="SSF109604">
    <property type="entry name" value="HD-domain/PDEase-like"/>
    <property type="match status" value="1"/>
</dbReference>
<evidence type="ECO:0000313" key="3">
    <source>
        <dbReference type="Proteomes" id="UP000824139"/>
    </source>
</evidence>
<protein>
    <submittedName>
        <fullName evidence="2">HD domain-containing protein</fullName>
    </submittedName>
</protein>
<dbReference type="InterPro" id="IPR050273">
    <property type="entry name" value="GppA/Ppx_hydrolase"/>
</dbReference>
<dbReference type="InterPro" id="IPR048950">
    <property type="entry name" value="Ppx_GppA_C"/>
</dbReference>